<dbReference type="Gene3D" id="3.30.565.10">
    <property type="entry name" value="Histidine kinase-like ATPase, C-terminal domain"/>
    <property type="match status" value="1"/>
</dbReference>
<dbReference type="PROSITE" id="PS50109">
    <property type="entry name" value="HIS_KIN"/>
    <property type="match status" value="1"/>
</dbReference>
<dbReference type="InterPro" id="IPR001789">
    <property type="entry name" value="Sig_transdc_resp-reg_receiver"/>
</dbReference>
<dbReference type="SMART" id="SM00448">
    <property type="entry name" value="REC"/>
    <property type="match status" value="1"/>
</dbReference>
<feature type="domain" description="Histidine kinase" evidence="10">
    <location>
        <begin position="398"/>
        <end position="664"/>
    </location>
</feature>
<dbReference type="SUPFAM" id="SSF47384">
    <property type="entry name" value="Homodimeric domain of signal transducing histidine kinase"/>
    <property type="match status" value="1"/>
</dbReference>
<evidence type="ECO:0000256" key="1">
    <source>
        <dbReference type="ARBA" id="ARBA00000085"/>
    </source>
</evidence>
<evidence type="ECO:0000256" key="3">
    <source>
        <dbReference type="ARBA" id="ARBA00012438"/>
    </source>
</evidence>
<evidence type="ECO:0000256" key="6">
    <source>
        <dbReference type="ARBA" id="ARBA00023170"/>
    </source>
</evidence>
<dbReference type="SUPFAM" id="SSF52172">
    <property type="entry name" value="CheY-like"/>
    <property type="match status" value="1"/>
</dbReference>
<comment type="subcellular location">
    <subcellularLocation>
        <location evidence="2">Endoplasmic reticulum membrane</location>
        <topology evidence="2">Multi-pass membrane protein</topology>
    </subcellularLocation>
</comment>
<dbReference type="SMART" id="SM00388">
    <property type="entry name" value="HisKA"/>
    <property type="match status" value="1"/>
</dbReference>
<comment type="catalytic activity">
    <reaction evidence="1">
        <text>ATP + protein L-histidine = ADP + protein N-phospho-L-histidine.</text>
        <dbReference type="EC" id="2.7.13.3"/>
    </reaction>
</comment>
<dbReference type="Gene3D" id="3.40.50.2300">
    <property type="match status" value="1"/>
</dbReference>
<dbReference type="PRINTS" id="PR00344">
    <property type="entry name" value="BCTRLSENSOR"/>
</dbReference>
<dbReference type="SUPFAM" id="SSF55874">
    <property type="entry name" value="ATPase domain of HSP90 chaperone/DNA topoisomerase II/histidine kinase"/>
    <property type="match status" value="1"/>
</dbReference>
<dbReference type="PANTHER" id="PTHR43719">
    <property type="entry name" value="TWO-COMPONENT HISTIDINE KINASE"/>
    <property type="match status" value="1"/>
</dbReference>
<evidence type="ECO:0000256" key="5">
    <source>
        <dbReference type="ARBA" id="ARBA00022824"/>
    </source>
</evidence>
<dbReference type="InterPro" id="IPR005467">
    <property type="entry name" value="His_kinase_dom"/>
</dbReference>
<name>A0AA88A4T2_FICCA</name>
<dbReference type="PANTHER" id="PTHR43719:SF75">
    <property type="entry name" value="HISTIDINE KINASE CKI1"/>
    <property type="match status" value="1"/>
</dbReference>
<accession>A0AA88A4T2</accession>
<dbReference type="InterPro" id="IPR011006">
    <property type="entry name" value="CheY-like_superfamily"/>
</dbReference>
<reference evidence="12" key="1">
    <citation type="submission" date="2023-07" db="EMBL/GenBank/DDBJ databases">
        <title>draft genome sequence of fig (Ficus carica).</title>
        <authorList>
            <person name="Takahashi T."/>
            <person name="Nishimura K."/>
        </authorList>
    </citation>
    <scope>NUCLEOTIDE SEQUENCE</scope>
</reference>
<sequence length="1111" mass="122714">MMTSSLTVSRLVIFFIFLAIVLLLHLALLIPIWYGVIKHVEQNVNADSRSFHIHLLSEVDKTTKLLNVMSSSSTKNLARVVASSLNYGSKLSVSEIENSVAPILFQALSINPQLTQISYIGRKGVVFSYYTARDQTFALYSNSSFDVTYNSSSPTPQNAYWYTQLVDNDTGKLHGNVVGSSPFIAFKNASSILEALNSTNGYAFLGTKWNDTQDLLFINTASVDEKGLVSLGFSVEEVTRHYTDMDLKGGRSYLATKDGKILAGDSLLSFELMEACGDQIVSCYSNDKSKSAYDHLSFRGSDYTIYCSPLEMHGVQLVYVLATTRSGLVNFVLKHNKKTLILLISIVAIMIVAIFSFVSIVSRAMSREMRLRAALIKQMEAAEQAERKSMNKSLAFANANHDIRASLAGMIGLIEVCYGEVAKGSDLEENLRQMDGCTKDLLGILNSILDTSKIEAGKMQLVEEEFDVAQLLEDVVDLYHPMGAKKGTDVILDPCDGSICKFSHVKGDRGKLRQVLCNLLSNAVKFTPDGSVSVRAWVRKLSSKSNTASNRNGLVQRLSSMFSKNKREHDDDLEDMNVAKNDPNAVELVFEVDDTGKGIPKEKRKEIFENYVQVKEISAGQVGTGLGLGIVQSLVRLMHGEIAVIDKDVGEKGSCFRFNVILTVCENASESGTRENVTELGSGDSISSPQLGVLTSSSKVGEGSYVVLLIRNKKRRRVLEKFMESLGIKVLVVEQWEQIPRSLKKIKRKWNSSNKSDSSLPNECLTKSSSSLSSCNFGAKDIPLSSPAKDGTDYILSLFRKTNYLRGTLGFALLVIDATAGPFPELCHAVNEFRKGLQNACCRVVWLANPMSHNIDLNASAEGQMTDPDDIIKYKPFHGSRLYEVVRLLPEFGGSLPKREGGTSSQVGKFSRRRSSSSLRYDQNDKVNKFETQELGISNSSSSLICYQNEYKKVNKSEIQELGSSSIEEVLRGKKILVAEDSFLLQKLAMVNVLKLGGTVDTCENGKEALELVSNGLANLRNQGDHISLPYDYILMDCEMPIMNGYEATREIRNMEELYGVRTPIIALTAHSPGSEEANKTVKAGMDVYLSKPLKSEHLLEAIRYIHSKDK</sequence>
<keyword evidence="9" id="KW-0812">Transmembrane</keyword>
<dbReference type="InterPro" id="IPR050956">
    <property type="entry name" value="2C_system_His_kinase"/>
</dbReference>
<evidence type="ECO:0000313" key="13">
    <source>
        <dbReference type="Proteomes" id="UP001187192"/>
    </source>
</evidence>
<keyword evidence="9" id="KW-0472">Membrane</keyword>
<evidence type="ECO:0000256" key="4">
    <source>
        <dbReference type="ARBA" id="ARBA00022553"/>
    </source>
</evidence>
<comment type="caution">
    <text evidence="12">The sequence shown here is derived from an EMBL/GenBank/DDBJ whole genome shotgun (WGS) entry which is preliminary data.</text>
</comment>
<dbReference type="EMBL" id="BTGU01000031">
    <property type="protein sequence ID" value="GMN49484.1"/>
    <property type="molecule type" value="Genomic_DNA"/>
</dbReference>
<dbReference type="InterPro" id="IPR003594">
    <property type="entry name" value="HATPase_dom"/>
</dbReference>
<dbReference type="CDD" id="cd17546">
    <property type="entry name" value="REC_hyHK_CKI1_RcsC-like"/>
    <property type="match status" value="1"/>
</dbReference>
<dbReference type="InterPro" id="IPR003661">
    <property type="entry name" value="HisK_dim/P_dom"/>
</dbReference>
<feature type="transmembrane region" description="Helical" evidence="9">
    <location>
        <begin position="340"/>
        <end position="362"/>
    </location>
</feature>
<feature type="transmembrane region" description="Helical" evidence="9">
    <location>
        <begin position="12"/>
        <end position="34"/>
    </location>
</feature>
<dbReference type="SMART" id="SM00387">
    <property type="entry name" value="HATPase_c"/>
    <property type="match status" value="1"/>
</dbReference>
<keyword evidence="5" id="KW-0256">Endoplasmic reticulum</keyword>
<dbReference type="PROSITE" id="PS50110">
    <property type="entry name" value="RESPONSE_REGULATORY"/>
    <property type="match status" value="1"/>
</dbReference>
<keyword evidence="4 7" id="KW-0597">Phosphoprotein</keyword>
<proteinExistence type="predicted"/>
<gene>
    <name evidence="12" type="ORF">TIFTF001_018650</name>
</gene>
<dbReference type="Gene3D" id="1.10.287.130">
    <property type="match status" value="1"/>
</dbReference>
<dbReference type="GO" id="GO:0005789">
    <property type="term" value="C:endoplasmic reticulum membrane"/>
    <property type="evidence" value="ECO:0007669"/>
    <property type="project" value="UniProtKB-SubCell"/>
</dbReference>
<protein>
    <recommendedName>
        <fullName evidence="3">histidine kinase</fullName>
        <ecNumber evidence="3">2.7.13.3</ecNumber>
    </recommendedName>
</protein>
<feature type="domain" description="Response regulatory" evidence="11">
    <location>
        <begin position="975"/>
        <end position="1107"/>
    </location>
</feature>
<evidence type="ECO:0000313" key="12">
    <source>
        <dbReference type="EMBL" id="GMN49484.1"/>
    </source>
</evidence>
<dbReference type="InterPro" id="IPR004358">
    <property type="entry name" value="Sig_transdc_His_kin-like_C"/>
</dbReference>
<evidence type="ECO:0000256" key="9">
    <source>
        <dbReference type="SAM" id="Phobius"/>
    </source>
</evidence>
<feature type="modified residue" description="4-aspartylphosphate" evidence="7">
    <location>
        <position position="1037"/>
    </location>
</feature>
<evidence type="ECO:0000256" key="7">
    <source>
        <dbReference type="PROSITE-ProRule" id="PRU00169"/>
    </source>
</evidence>
<keyword evidence="6" id="KW-0675">Receptor</keyword>
<dbReference type="Pfam" id="PF00072">
    <property type="entry name" value="Response_reg"/>
    <property type="match status" value="1"/>
</dbReference>
<feature type="region of interest" description="Disordered" evidence="8">
    <location>
        <begin position="897"/>
        <end position="917"/>
    </location>
</feature>
<dbReference type="Pfam" id="PF02518">
    <property type="entry name" value="HATPase_c"/>
    <property type="match status" value="1"/>
</dbReference>
<organism evidence="12 13">
    <name type="scientific">Ficus carica</name>
    <name type="common">Common fig</name>
    <dbReference type="NCBI Taxonomy" id="3494"/>
    <lineage>
        <taxon>Eukaryota</taxon>
        <taxon>Viridiplantae</taxon>
        <taxon>Streptophyta</taxon>
        <taxon>Embryophyta</taxon>
        <taxon>Tracheophyta</taxon>
        <taxon>Spermatophyta</taxon>
        <taxon>Magnoliopsida</taxon>
        <taxon>eudicotyledons</taxon>
        <taxon>Gunneridae</taxon>
        <taxon>Pentapetalae</taxon>
        <taxon>rosids</taxon>
        <taxon>fabids</taxon>
        <taxon>Rosales</taxon>
        <taxon>Moraceae</taxon>
        <taxon>Ficeae</taxon>
        <taxon>Ficus</taxon>
    </lineage>
</organism>
<dbReference type="EC" id="2.7.13.3" evidence="3"/>
<dbReference type="InterPro" id="IPR036890">
    <property type="entry name" value="HATPase_C_sf"/>
</dbReference>
<dbReference type="InterPro" id="IPR036097">
    <property type="entry name" value="HisK_dim/P_sf"/>
</dbReference>
<dbReference type="Pfam" id="PF00512">
    <property type="entry name" value="HisKA"/>
    <property type="match status" value="1"/>
</dbReference>
<keyword evidence="13" id="KW-1185">Reference proteome</keyword>
<evidence type="ECO:0000259" key="11">
    <source>
        <dbReference type="PROSITE" id="PS50110"/>
    </source>
</evidence>
<evidence type="ECO:0000256" key="2">
    <source>
        <dbReference type="ARBA" id="ARBA00004477"/>
    </source>
</evidence>
<evidence type="ECO:0000259" key="10">
    <source>
        <dbReference type="PROSITE" id="PS50109"/>
    </source>
</evidence>
<dbReference type="Proteomes" id="UP001187192">
    <property type="component" value="Unassembled WGS sequence"/>
</dbReference>
<dbReference type="AlphaFoldDB" id="A0AA88A4T2"/>
<evidence type="ECO:0000256" key="8">
    <source>
        <dbReference type="SAM" id="MobiDB-lite"/>
    </source>
</evidence>
<keyword evidence="9" id="KW-1133">Transmembrane helix</keyword>
<dbReference type="GO" id="GO:0000155">
    <property type="term" value="F:phosphorelay sensor kinase activity"/>
    <property type="evidence" value="ECO:0007669"/>
    <property type="project" value="InterPro"/>
</dbReference>